<dbReference type="Proteomes" id="UP000770717">
    <property type="component" value="Unassembled WGS sequence"/>
</dbReference>
<dbReference type="PROSITE" id="PS50853">
    <property type="entry name" value="FN3"/>
    <property type="match status" value="1"/>
</dbReference>
<evidence type="ECO:0000256" key="3">
    <source>
        <dbReference type="ARBA" id="ARBA00022729"/>
    </source>
</evidence>
<comment type="caution">
    <text evidence="10">The sequence shown here is derived from an EMBL/GenBank/DDBJ whole genome shotgun (WGS) entry which is preliminary data.</text>
</comment>
<proteinExistence type="predicted"/>
<dbReference type="InterPro" id="IPR003961">
    <property type="entry name" value="FN3_dom"/>
</dbReference>
<dbReference type="InterPro" id="IPR036116">
    <property type="entry name" value="FN3_sf"/>
</dbReference>
<protein>
    <recommendedName>
        <fullName evidence="9">Fibronectin type-III domain-containing protein</fullName>
    </recommendedName>
</protein>
<dbReference type="OrthoDB" id="9826641at2759"/>
<organism evidence="10 11">
    <name type="scientific">Eleutherodactylus coqui</name>
    <name type="common">Puerto Rican coqui</name>
    <dbReference type="NCBI Taxonomy" id="57060"/>
    <lineage>
        <taxon>Eukaryota</taxon>
        <taxon>Metazoa</taxon>
        <taxon>Chordata</taxon>
        <taxon>Craniata</taxon>
        <taxon>Vertebrata</taxon>
        <taxon>Euteleostomi</taxon>
        <taxon>Amphibia</taxon>
        <taxon>Batrachia</taxon>
        <taxon>Anura</taxon>
        <taxon>Neobatrachia</taxon>
        <taxon>Hyloidea</taxon>
        <taxon>Eleutherodactylidae</taxon>
        <taxon>Eleutherodactylinae</taxon>
        <taxon>Eleutherodactylus</taxon>
        <taxon>Eleutherodactylus</taxon>
    </lineage>
</organism>
<dbReference type="GO" id="GO:0004896">
    <property type="term" value="F:cytokine receptor activity"/>
    <property type="evidence" value="ECO:0007669"/>
    <property type="project" value="TreeGrafter"/>
</dbReference>
<keyword evidence="4 8" id="KW-1133">Transmembrane helix</keyword>
<keyword evidence="3" id="KW-0732">Signal</keyword>
<dbReference type="GO" id="GO:0009897">
    <property type="term" value="C:external side of plasma membrane"/>
    <property type="evidence" value="ECO:0007669"/>
    <property type="project" value="TreeGrafter"/>
</dbReference>
<feature type="domain" description="Fibronectin type-III" evidence="9">
    <location>
        <begin position="135"/>
        <end position="228"/>
    </location>
</feature>
<evidence type="ECO:0000256" key="4">
    <source>
        <dbReference type="ARBA" id="ARBA00022989"/>
    </source>
</evidence>
<keyword evidence="2 8" id="KW-0812">Transmembrane</keyword>
<dbReference type="AlphaFoldDB" id="A0A8J6EYX2"/>
<evidence type="ECO:0000313" key="10">
    <source>
        <dbReference type="EMBL" id="KAG9478347.1"/>
    </source>
</evidence>
<dbReference type="PANTHER" id="PTHR23037:SF45">
    <property type="entry name" value="INTERLEUKIN 13 RECEPTOR SUBUNIT ALPHA 2"/>
    <property type="match status" value="1"/>
</dbReference>
<dbReference type="InterPro" id="IPR015321">
    <property type="entry name" value="TypeI_recpt_CBD"/>
</dbReference>
<feature type="transmembrane region" description="Helical" evidence="8">
    <location>
        <begin position="231"/>
        <end position="253"/>
    </location>
</feature>
<evidence type="ECO:0000256" key="2">
    <source>
        <dbReference type="ARBA" id="ARBA00022692"/>
    </source>
</evidence>
<keyword evidence="5 8" id="KW-0472">Membrane</keyword>
<keyword evidence="7" id="KW-0325">Glycoprotein</keyword>
<dbReference type="EMBL" id="WNTK01000009">
    <property type="protein sequence ID" value="KAG9478347.1"/>
    <property type="molecule type" value="Genomic_DNA"/>
</dbReference>
<dbReference type="InterPro" id="IPR013783">
    <property type="entry name" value="Ig-like_fold"/>
</dbReference>
<sequence>MRTYLKGPCTEEKEVWSEWVEMNYPAPLQGTPESKVKDFKCINEKYETLKCEWKAGELGSRSNYELQFWQAEMSQKKTCTNYITLNEINIGCDFRREKFEFFSDLFICVSGTPGTDPIQPSYFIFQLQNIGKPGIPENLTMTRGTSDDIVVEWTKPMGRLPAHCMEYEIQSKNRMNTWQTVAMREENKYSFNTSKLCVRVRGRASMYCANDGYWSEWSTEVCWSEPSFRLPWLYCVVAVIMAGLCVAVCMYTVKKKRQWSKKLQYKAKELVYDIDPGHNPKC</sequence>
<name>A0A8J6EYX2_ELECQ</name>
<comment type="subcellular location">
    <subcellularLocation>
        <location evidence="1">Membrane</location>
        <topology evidence="1">Single-pass type I membrane protein</topology>
    </subcellularLocation>
</comment>
<gene>
    <name evidence="10" type="ORF">GDO78_013380</name>
</gene>
<evidence type="ECO:0000256" key="7">
    <source>
        <dbReference type="ARBA" id="ARBA00023180"/>
    </source>
</evidence>
<reference evidence="10" key="1">
    <citation type="thesis" date="2020" institute="ProQuest LLC" country="789 East Eisenhower Parkway, Ann Arbor, MI, USA">
        <title>Comparative Genomics and Chromosome Evolution.</title>
        <authorList>
            <person name="Mudd A.B."/>
        </authorList>
    </citation>
    <scope>NUCLEOTIDE SEQUENCE</scope>
    <source>
        <strain evidence="10">HN-11 Male</strain>
        <tissue evidence="10">Kidney and liver</tissue>
    </source>
</reference>
<dbReference type="CDD" id="cd00063">
    <property type="entry name" value="FN3"/>
    <property type="match status" value="1"/>
</dbReference>
<accession>A0A8J6EYX2</accession>
<evidence type="ECO:0000256" key="5">
    <source>
        <dbReference type="ARBA" id="ARBA00023136"/>
    </source>
</evidence>
<evidence type="ECO:0000256" key="1">
    <source>
        <dbReference type="ARBA" id="ARBA00004479"/>
    </source>
</evidence>
<dbReference type="SUPFAM" id="SSF49265">
    <property type="entry name" value="Fibronectin type III"/>
    <property type="match status" value="2"/>
</dbReference>
<evidence type="ECO:0000259" key="9">
    <source>
        <dbReference type="PROSITE" id="PS50853"/>
    </source>
</evidence>
<dbReference type="PANTHER" id="PTHR23037">
    <property type="entry name" value="CYTOKINE RECEPTOR"/>
    <property type="match status" value="1"/>
</dbReference>
<keyword evidence="6" id="KW-0675">Receptor</keyword>
<dbReference type="Pfam" id="PF09240">
    <property type="entry name" value="IL6Ra-bind"/>
    <property type="match status" value="1"/>
</dbReference>
<evidence type="ECO:0000256" key="8">
    <source>
        <dbReference type="SAM" id="Phobius"/>
    </source>
</evidence>
<keyword evidence="11" id="KW-1185">Reference proteome</keyword>
<evidence type="ECO:0000256" key="6">
    <source>
        <dbReference type="ARBA" id="ARBA00023170"/>
    </source>
</evidence>
<dbReference type="Gene3D" id="2.60.40.10">
    <property type="entry name" value="Immunoglobulins"/>
    <property type="match status" value="2"/>
</dbReference>
<evidence type="ECO:0000313" key="11">
    <source>
        <dbReference type="Proteomes" id="UP000770717"/>
    </source>
</evidence>